<dbReference type="Proteomes" id="UP000027341">
    <property type="component" value="Unassembled WGS sequence"/>
</dbReference>
<dbReference type="RefSeq" id="WP_029912955.1">
    <property type="nucleotide sequence ID" value="NZ_AP020335.1"/>
</dbReference>
<dbReference type="AlphaFoldDB" id="A0A067A1R8"/>
<accession>A0A067A1R8</accession>
<dbReference type="SUPFAM" id="SSF103247">
    <property type="entry name" value="TT1751-like"/>
    <property type="match status" value="1"/>
</dbReference>
<gene>
    <name evidence="2" type="ORF">EI16_09905</name>
</gene>
<dbReference type="InterPro" id="IPR035923">
    <property type="entry name" value="TT1751-like_sf"/>
</dbReference>
<sequence length="296" mass="31457">MKLKSLWSALAISAALMISSTAAMAASYMPFILGSTTSDSVDAAADKAKSALTENGFQVVGSYSPTADVQVVVVTNDALKALAAQSKNGAFGAMERVSIVKRGGNTEVSYTNPTYMWNVYKMKGDVAPIQAAMEKALGNQATFGADEALSEGDLRDYHYKFMMPYFDDVDELEDYDSHQQAVDTIEKALAAGKAGVTKVYRIDIPDAKSTVFGVAISKGEGADKNILSQIDGSGHSHAAHLPYEILVVGDKAVALNGKFRIAINWPSLSMMGSGSFMSIANAPDEIKDALEKVADK</sequence>
<protein>
    <submittedName>
        <fullName evidence="2">Uncharacterized protein</fullName>
    </submittedName>
</protein>
<proteinExistence type="predicted"/>
<evidence type="ECO:0000313" key="3">
    <source>
        <dbReference type="Proteomes" id="UP000027341"/>
    </source>
</evidence>
<keyword evidence="1" id="KW-0732">Signal</keyword>
<organism evidence="2 3">
    <name type="scientific">Hydrogenovibrio marinus</name>
    <dbReference type="NCBI Taxonomy" id="28885"/>
    <lineage>
        <taxon>Bacteria</taxon>
        <taxon>Pseudomonadati</taxon>
        <taxon>Pseudomonadota</taxon>
        <taxon>Gammaproteobacteria</taxon>
        <taxon>Thiotrichales</taxon>
        <taxon>Piscirickettsiaceae</taxon>
        <taxon>Hydrogenovibrio</taxon>
    </lineage>
</organism>
<feature type="signal peptide" evidence="1">
    <location>
        <begin position="1"/>
        <end position="25"/>
    </location>
</feature>
<name>A0A067A1R8_HYDMR</name>
<keyword evidence="3" id="KW-1185">Reference proteome</keyword>
<evidence type="ECO:0000256" key="1">
    <source>
        <dbReference type="SAM" id="SignalP"/>
    </source>
</evidence>
<evidence type="ECO:0000313" key="2">
    <source>
        <dbReference type="EMBL" id="KDN96561.1"/>
    </source>
</evidence>
<comment type="caution">
    <text evidence="2">The sequence shown here is derived from an EMBL/GenBank/DDBJ whole genome shotgun (WGS) entry which is preliminary data.</text>
</comment>
<dbReference type="EMBL" id="JMIU01000001">
    <property type="protein sequence ID" value="KDN96561.1"/>
    <property type="molecule type" value="Genomic_DNA"/>
</dbReference>
<reference evidence="2 3" key="1">
    <citation type="submission" date="2014-04" db="EMBL/GenBank/DDBJ databases">
        <title>Draft genome sequence of Hydrogenovibrio marinus MH-110, a model organism for aerobic H2 metabolism.</title>
        <authorList>
            <person name="Cha H.J."/>
            <person name="Jo B.H."/>
            <person name="Hwang B.H."/>
        </authorList>
    </citation>
    <scope>NUCLEOTIDE SEQUENCE [LARGE SCALE GENOMIC DNA]</scope>
    <source>
        <strain evidence="2 3">MH-110</strain>
    </source>
</reference>
<feature type="chain" id="PRO_5001632650" evidence="1">
    <location>
        <begin position="26"/>
        <end position="296"/>
    </location>
</feature>